<evidence type="ECO:0000256" key="4">
    <source>
        <dbReference type="ARBA" id="ARBA00034252"/>
    </source>
</evidence>
<dbReference type="GO" id="GO:0006744">
    <property type="term" value="P:ubiquinone biosynthetic process"/>
    <property type="evidence" value="ECO:0007669"/>
    <property type="project" value="TreeGrafter"/>
</dbReference>
<dbReference type="AlphaFoldDB" id="A0AAV6JKL4"/>
<evidence type="ECO:0000256" key="1">
    <source>
        <dbReference type="ARBA" id="ARBA00006432"/>
    </source>
</evidence>
<dbReference type="Pfam" id="PF13193">
    <property type="entry name" value="AMP-binding_C"/>
    <property type="match status" value="1"/>
</dbReference>
<dbReference type="GO" id="GO:0005777">
    <property type="term" value="C:peroxisome"/>
    <property type="evidence" value="ECO:0007669"/>
    <property type="project" value="TreeGrafter"/>
</dbReference>
<dbReference type="Gene3D" id="3.30.300.30">
    <property type="match status" value="1"/>
</dbReference>
<dbReference type="PANTHER" id="PTHR24096:SF149">
    <property type="entry name" value="AMP-BINDING DOMAIN-CONTAINING PROTEIN-RELATED"/>
    <property type="match status" value="1"/>
</dbReference>
<dbReference type="InterPro" id="IPR045851">
    <property type="entry name" value="AMP-bd_C_sf"/>
</dbReference>
<dbReference type="SUPFAM" id="SSF56801">
    <property type="entry name" value="Acetyl-CoA synthetase-like"/>
    <property type="match status" value="1"/>
</dbReference>
<keyword evidence="3" id="KW-0436">Ligase</keyword>
<dbReference type="PANTHER" id="PTHR24096">
    <property type="entry name" value="LONG-CHAIN-FATTY-ACID--COA LIGASE"/>
    <property type="match status" value="1"/>
</dbReference>
<organism evidence="6 7">
    <name type="scientific">Rhododendron griersonianum</name>
    <dbReference type="NCBI Taxonomy" id="479676"/>
    <lineage>
        <taxon>Eukaryota</taxon>
        <taxon>Viridiplantae</taxon>
        <taxon>Streptophyta</taxon>
        <taxon>Embryophyta</taxon>
        <taxon>Tracheophyta</taxon>
        <taxon>Spermatophyta</taxon>
        <taxon>Magnoliopsida</taxon>
        <taxon>eudicotyledons</taxon>
        <taxon>Gunneridae</taxon>
        <taxon>Pentapetalae</taxon>
        <taxon>asterids</taxon>
        <taxon>Ericales</taxon>
        <taxon>Ericaceae</taxon>
        <taxon>Ericoideae</taxon>
        <taxon>Rhodoreae</taxon>
        <taxon>Rhododendron</taxon>
    </lineage>
</organism>
<comment type="similarity">
    <text evidence="1">Belongs to the ATP-dependent AMP-binding enzyme family.</text>
</comment>
<evidence type="ECO:0000259" key="5">
    <source>
        <dbReference type="Pfam" id="PF13193"/>
    </source>
</evidence>
<accession>A0AAV6JKL4</accession>
<sequence>MIKLLQIAPAELEAVLATHPDILDAAVTTAKDEEVGEVPMAFVLKRQGSLLSEATVIDYVAMQVPSSSLSSMPSISLSL</sequence>
<comment type="catalytic activity">
    <reaction evidence="4">
        <text>(E)-4-coumarate + ATP + CoA = (E)-4-coumaroyl-CoA + AMP + diphosphate</text>
        <dbReference type="Rhea" id="RHEA:19641"/>
        <dbReference type="ChEBI" id="CHEBI:12876"/>
        <dbReference type="ChEBI" id="CHEBI:30616"/>
        <dbReference type="ChEBI" id="CHEBI:33019"/>
        <dbReference type="ChEBI" id="CHEBI:57287"/>
        <dbReference type="ChEBI" id="CHEBI:85008"/>
        <dbReference type="ChEBI" id="CHEBI:456215"/>
        <dbReference type="EC" id="6.2.1.12"/>
    </reaction>
    <physiologicalReaction direction="left-to-right" evidence="4">
        <dbReference type="Rhea" id="RHEA:19642"/>
    </physiologicalReaction>
</comment>
<dbReference type="InterPro" id="IPR025110">
    <property type="entry name" value="AMP-bd_C"/>
</dbReference>
<dbReference type="Proteomes" id="UP000823749">
    <property type="component" value="Chromosome 7"/>
</dbReference>
<reference evidence="6" key="1">
    <citation type="submission" date="2020-08" db="EMBL/GenBank/DDBJ databases">
        <title>Plant Genome Project.</title>
        <authorList>
            <person name="Zhang R.-G."/>
        </authorList>
    </citation>
    <scope>NUCLEOTIDE SEQUENCE</scope>
    <source>
        <strain evidence="6">WSP0</strain>
        <tissue evidence="6">Leaf</tissue>
    </source>
</reference>
<feature type="domain" description="AMP-binding enzyme C-terminal" evidence="5">
    <location>
        <begin position="11"/>
        <end position="65"/>
    </location>
</feature>
<comment type="caution">
    <text evidence="6">The sequence shown here is derived from an EMBL/GenBank/DDBJ whole genome shotgun (WGS) entry which is preliminary data.</text>
</comment>
<evidence type="ECO:0000313" key="6">
    <source>
        <dbReference type="EMBL" id="KAG5540648.1"/>
    </source>
</evidence>
<dbReference type="EC" id="6.2.1.12" evidence="2"/>
<dbReference type="EMBL" id="JACTNZ010000007">
    <property type="protein sequence ID" value="KAG5540648.1"/>
    <property type="molecule type" value="Genomic_DNA"/>
</dbReference>
<dbReference type="GO" id="GO:0016207">
    <property type="term" value="F:4-coumarate-CoA ligase activity"/>
    <property type="evidence" value="ECO:0007669"/>
    <property type="project" value="UniProtKB-EC"/>
</dbReference>
<evidence type="ECO:0000313" key="7">
    <source>
        <dbReference type="Proteomes" id="UP000823749"/>
    </source>
</evidence>
<name>A0AAV6JKL4_9ERIC</name>
<keyword evidence="7" id="KW-1185">Reference proteome</keyword>
<protein>
    <recommendedName>
        <fullName evidence="2">4-coumarate--CoA ligase</fullName>
        <ecNumber evidence="2">6.2.1.12</ecNumber>
    </recommendedName>
</protein>
<proteinExistence type="inferred from homology"/>
<evidence type="ECO:0000256" key="2">
    <source>
        <dbReference type="ARBA" id="ARBA00012959"/>
    </source>
</evidence>
<gene>
    <name evidence="6" type="ORF">RHGRI_020768</name>
</gene>
<evidence type="ECO:0000256" key="3">
    <source>
        <dbReference type="ARBA" id="ARBA00022598"/>
    </source>
</evidence>